<proteinExistence type="predicted"/>
<dbReference type="NCBIfam" id="NF041644">
    <property type="entry name" value="CBO0543_fam"/>
    <property type="match status" value="1"/>
</dbReference>
<feature type="transmembrane region" description="Helical" evidence="1">
    <location>
        <begin position="61"/>
        <end position="84"/>
    </location>
</feature>
<keyword evidence="1" id="KW-1133">Transmembrane helix</keyword>
<keyword evidence="1" id="KW-0472">Membrane</keyword>
<accession>A0A927CQ12</accession>
<dbReference type="Proteomes" id="UP000632125">
    <property type="component" value="Unassembled WGS sequence"/>
</dbReference>
<keyword evidence="1" id="KW-0812">Transmembrane</keyword>
<protein>
    <submittedName>
        <fullName evidence="2">Uncharacterized protein</fullName>
    </submittedName>
</protein>
<dbReference type="EMBL" id="JACXIY010000030">
    <property type="protein sequence ID" value="MBD2871410.1"/>
    <property type="molecule type" value="Genomic_DNA"/>
</dbReference>
<evidence type="ECO:0000313" key="2">
    <source>
        <dbReference type="EMBL" id="MBD2871410.1"/>
    </source>
</evidence>
<keyword evidence="3" id="KW-1185">Reference proteome</keyword>
<dbReference type="AlphaFoldDB" id="A0A927CQ12"/>
<organism evidence="2 3">
    <name type="scientific">Paenibacillus arenilitoris</name>
    <dbReference type="NCBI Taxonomy" id="2772299"/>
    <lineage>
        <taxon>Bacteria</taxon>
        <taxon>Bacillati</taxon>
        <taxon>Bacillota</taxon>
        <taxon>Bacilli</taxon>
        <taxon>Bacillales</taxon>
        <taxon>Paenibacillaceae</taxon>
        <taxon>Paenibacillus</taxon>
    </lineage>
</organism>
<comment type="caution">
    <text evidence="2">The sequence shown here is derived from an EMBL/GenBank/DDBJ whole genome shotgun (WGS) entry which is preliminary data.</text>
</comment>
<dbReference type="RefSeq" id="WP_190865191.1">
    <property type="nucleotide sequence ID" value="NZ_JACXIY010000030.1"/>
</dbReference>
<evidence type="ECO:0000256" key="1">
    <source>
        <dbReference type="SAM" id="Phobius"/>
    </source>
</evidence>
<gene>
    <name evidence="2" type="ORF">IDH41_22745</name>
</gene>
<feature type="transmembrane region" description="Helical" evidence="1">
    <location>
        <begin position="90"/>
        <end position="107"/>
    </location>
</feature>
<dbReference type="InterPro" id="IPR048147">
    <property type="entry name" value="CBO0543-like"/>
</dbReference>
<evidence type="ECO:0000313" key="3">
    <source>
        <dbReference type="Proteomes" id="UP000632125"/>
    </source>
</evidence>
<reference evidence="2" key="1">
    <citation type="submission" date="2020-09" db="EMBL/GenBank/DDBJ databases">
        <title>A novel bacterium of genus Paenibacillus, isolated from South China Sea.</title>
        <authorList>
            <person name="Huang H."/>
            <person name="Mo K."/>
            <person name="Hu Y."/>
        </authorList>
    </citation>
    <scope>NUCLEOTIDE SEQUENCE</scope>
    <source>
        <strain evidence="2">IB182493</strain>
    </source>
</reference>
<feature type="transmembrane region" description="Helical" evidence="1">
    <location>
        <begin position="29"/>
        <end position="49"/>
    </location>
</feature>
<name>A0A927CQ12_9BACL</name>
<feature type="transmembrane region" description="Helical" evidence="1">
    <location>
        <begin position="143"/>
        <end position="164"/>
    </location>
</feature>
<sequence length="166" mass="19466">MYLVTNALFFAALFVTGAAKKWRAHYATMIYIAFCNLLYSLLCDDYLLWSFHPAIFKNHKTIDLLNTFVLLPSTTLLYLVFYPTRGSRKLAYYLSWIAGFSLLEYVWKRFGYITYGHGWNYYWSVAFYFAMFFSLRLHHTKLALALLFSAVTVVLLLVVFKVPVLK</sequence>
<feature type="transmembrane region" description="Helical" evidence="1">
    <location>
        <begin position="119"/>
        <end position="137"/>
    </location>
</feature>